<organism evidence="1 2">
    <name type="scientific">Azospirillum argentinense</name>
    <dbReference type="NCBI Taxonomy" id="2970906"/>
    <lineage>
        <taxon>Bacteria</taxon>
        <taxon>Pseudomonadati</taxon>
        <taxon>Pseudomonadota</taxon>
        <taxon>Alphaproteobacteria</taxon>
        <taxon>Rhodospirillales</taxon>
        <taxon>Azospirillaceae</taxon>
        <taxon>Azospirillum</taxon>
    </lineage>
</organism>
<name>A0A5B0KR90_9PROT</name>
<evidence type="ECO:0000313" key="1">
    <source>
        <dbReference type="EMBL" id="KAA1053948.1"/>
    </source>
</evidence>
<reference evidence="1 2" key="1">
    <citation type="submission" date="2019-07" db="EMBL/GenBank/DDBJ databases">
        <title>Genome sequencing of the stress-tolerant strain Azospirillum brasilense Az19.</title>
        <authorList>
            <person name="Maroniche G.A."/>
            <person name="Garcia J.E."/>
            <person name="Pagnussat L."/>
            <person name="Amenta M."/>
            <person name="Creus C.M."/>
        </authorList>
    </citation>
    <scope>NUCLEOTIDE SEQUENCE [LARGE SCALE GENOMIC DNA]</scope>
    <source>
        <strain evidence="1 2">Az19</strain>
    </source>
</reference>
<gene>
    <name evidence="1" type="ORF">FH063_002183</name>
</gene>
<comment type="caution">
    <text evidence="1">The sequence shown here is derived from an EMBL/GenBank/DDBJ whole genome shotgun (WGS) entry which is preliminary data.</text>
</comment>
<dbReference type="AlphaFoldDB" id="A0A5B0KR90"/>
<evidence type="ECO:0000313" key="2">
    <source>
        <dbReference type="Proteomes" id="UP000325333"/>
    </source>
</evidence>
<proteinExistence type="predicted"/>
<accession>A0A5B0KR90</accession>
<dbReference type="Proteomes" id="UP000325333">
    <property type="component" value="Unassembled WGS sequence"/>
</dbReference>
<sequence length="37" mass="4751">MDDMFVRMVRFIKELIIAPREFFKLVERYERRKTDRD</sequence>
<protein>
    <submittedName>
        <fullName evidence="1">Uncharacterized protein</fullName>
    </submittedName>
</protein>
<dbReference type="EMBL" id="VEWN01000012">
    <property type="protein sequence ID" value="KAA1053948.1"/>
    <property type="molecule type" value="Genomic_DNA"/>
</dbReference>